<name>A0A7R9HY46_9NEOP</name>
<proteinExistence type="predicted"/>
<dbReference type="AlphaFoldDB" id="A0A7R9HY46"/>
<protein>
    <submittedName>
        <fullName evidence="1">Uncharacterized protein</fullName>
    </submittedName>
</protein>
<dbReference type="EMBL" id="OD564955">
    <property type="protein sequence ID" value="CAD7440370.1"/>
    <property type="molecule type" value="Genomic_DNA"/>
</dbReference>
<reference evidence="1" key="1">
    <citation type="submission" date="2020-11" db="EMBL/GenBank/DDBJ databases">
        <authorList>
            <person name="Tran Van P."/>
        </authorList>
    </citation>
    <scope>NUCLEOTIDE SEQUENCE</scope>
</reference>
<organism evidence="1">
    <name type="scientific">Timema bartmani</name>
    <dbReference type="NCBI Taxonomy" id="61472"/>
    <lineage>
        <taxon>Eukaryota</taxon>
        <taxon>Metazoa</taxon>
        <taxon>Ecdysozoa</taxon>
        <taxon>Arthropoda</taxon>
        <taxon>Hexapoda</taxon>
        <taxon>Insecta</taxon>
        <taxon>Pterygota</taxon>
        <taxon>Neoptera</taxon>
        <taxon>Polyneoptera</taxon>
        <taxon>Phasmatodea</taxon>
        <taxon>Timematodea</taxon>
        <taxon>Timematoidea</taxon>
        <taxon>Timematidae</taxon>
        <taxon>Timema</taxon>
    </lineage>
</organism>
<evidence type="ECO:0000313" key="1">
    <source>
        <dbReference type="EMBL" id="CAD7440370.1"/>
    </source>
</evidence>
<accession>A0A7R9HY46</accession>
<gene>
    <name evidence="1" type="ORF">TBIB3V08_LOCUS2886</name>
</gene>
<sequence>MDTNKRDYCHFIVRQAGCSSRHMIPERVDRPQQDLPHMVHHLRSQTRYTQDTQPYGSLAALLEPGTASYYLFSTPDRDSYPDLPLIDSIFKHERDALSHVVTEAGAWFSADRTTCSCAGPEHDEMLLLACCWLNSINYVITSPLVQWLQTQKFMVHSPVISNFLCSNGSDTGQLSLLRTDEELLG</sequence>